<dbReference type="AlphaFoldDB" id="D8TH39"/>
<dbReference type="Proteomes" id="UP000001058">
    <property type="component" value="Unassembled WGS sequence"/>
</dbReference>
<dbReference type="EMBL" id="GL378323">
    <property type="protein sequence ID" value="EFJ52644.1"/>
    <property type="molecule type" value="Genomic_DNA"/>
</dbReference>
<organism evidence="3">
    <name type="scientific">Volvox carteri f. nagariensis</name>
    <dbReference type="NCBI Taxonomy" id="3068"/>
    <lineage>
        <taxon>Eukaryota</taxon>
        <taxon>Viridiplantae</taxon>
        <taxon>Chlorophyta</taxon>
        <taxon>core chlorophytes</taxon>
        <taxon>Chlorophyceae</taxon>
        <taxon>CS clade</taxon>
        <taxon>Chlamydomonadales</taxon>
        <taxon>Volvocaceae</taxon>
        <taxon>Volvox</taxon>
    </lineage>
</organism>
<feature type="compositionally biased region" description="Basic and acidic residues" evidence="1">
    <location>
        <begin position="347"/>
        <end position="358"/>
    </location>
</feature>
<proteinExistence type="predicted"/>
<evidence type="ECO:0000256" key="1">
    <source>
        <dbReference type="SAM" id="MobiDB-lite"/>
    </source>
</evidence>
<feature type="region of interest" description="Disordered" evidence="1">
    <location>
        <begin position="553"/>
        <end position="590"/>
    </location>
</feature>
<keyword evidence="3" id="KW-1185">Reference proteome</keyword>
<protein>
    <submittedName>
        <fullName evidence="2">Uncharacterized protein</fullName>
    </submittedName>
</protein>
<feature type="region of interest" description="Disordered" evidence="1">
    <location>
        <begin position="302"/>
        <end position="520"/>
    </location>
</feature>
<dbReference type="InParanoid" id="D8TH39"/>
<feature type="compositionally biased region" description="Pro residues" evidence="1">
    <location>
        <begin position="491"/>
        <end position="513"/>
    </location>
</feature>
<reference evidence="2 3" key="1">
    <citation type="journal article" date="2010" name="Science">
        <title>Genomic analysis of organismal complexity in the multicellular green alga Volvox carteri.</title>
        <authorList>
            <person name="Prochnik S.E."/>
            <person name="Umen J."/>
            <person name="Nedelcu A.M."/>
            <person name="Hallmann A."/>
            <person name="Miller S.M."/>
            <person name="Nishii I."/>
            <person name="Ferris P."/>
            <person name="Kuo A."/>
            <person name="Mitros T."/>
            <person name="Fritz-Laylin L.K."/>
            <person name="Hellsten U."/>
            <person name="Chapman J."/>
            <person name="Simakov O."/>
            <person name="Rensing S.A."/>
            <person name="Terry A."/>
            <person name="Pangilinan J."/>
            <person name="Kapitonov V."/>
            <person name="Jurka J."/>
            <person name="Salamov A."/>
            <person name="Shapiro H."/>
            <person name="Schmutz J."/>
            <person name="Grimwood J."/>
            <person name="Lindquist E."/>
            <person name="Lucas S."/>
            <person name="Grigoriev I.V."/>
            <person name="Schmitt R."/>
            <person name="Kirk D."/>
            <person name="Rokhsar D.S."/>
        </authorList>
    </citation>
    <scope>NUCLEOTIDE SEQUENCE [LARGE SCALE GENOMIC DNA]</scope>
    <source>
        <strain evidence="3">f. Nagariensis / Eve</strain>
    </source>
</reference>
<sequence length="1199" mass="124287">MLLIPLPVSRIAAAARLRETVTAGGTFETASAAEMAMQPAPPQPPPHAYITLRRRPHHNTTEYGTTKPCSRRIHIRMGLHTQLCRWLPALVPWSVAIEIETTETIATTVTAIGPHRALRALMRIANGGLPEGIEIGIELEIATGTRLDPVIAAGRGTGKRIGRGRGNVSEATAELDRYRGRVRARPAVDHHSRSVVAAAVAGRRRRRGTDGGSVACRRYSGSGVCLGRGRGCHVETHEEAAVVAAAARVESTTIRSSSSVPTRGSLAPAMVHGMGADASGAPTGRYPAGLLTATGDPIGTADLPYGTSGGTVTGIGTTSAAPPRHLSPPPAQHLRNAGRGGGGAVGRDYRTDGGRDSQPHSPSEGAFMSRPPNLRDGSAPYGAAATTGGSGRVHSSPARSPRPPAYDYPPGQSAWGHGGDLSRRTTPPPPHTQEPSPVPPPPSRELPPQGGRRSGGGGGSPSSEEGAVEEMDVDMDVDDGAYTGMPNLSSRPPPPPSRQDDMPPLPAVPPPGSPTGAKWSHDASWYHQQHHHYQHYHQHQHPHHHMYHNLYDERGGAAPVAPPLPPPPPQPDHDLLPPAPPPMPPPAPPPPRPVWPEGLYEQLRETFFDRIRWCCHASVLLEPRTAAAAVANAAASTALQEPQGTQEVAAAATTTATEAAAAEAVAVEAASTQPKQAPDEEPPRGPLTAVEAAALLEHDGRAVWRWLEGLHLGMDREFESVDLGSPDPEDVVPAPMPLPMPYSSGGVAGLAGGDDDDGGSPVPENLEPLPLTDECRVVPWTPDPYRPPVDLRVRQDDPGALQQPQQPPLLYLVDFPSDEKLWQPWHLMRPTAAAVPPPEAGGGGAAAGGHGSGGTSYGLEYSATERTTGRRDGAAVVSAAGWQQPEAGLFRFPTHKLNLVDGTLLCPDVKAMSLGELRELASGGGSRAPLWGCSVQRVADKLWLPLTQEPITADQLKWVDSVARLPAKPGGAGAANAATAASATAPIRVRQPQGQLLRQVLGASQTGRAAAAAAAASTQTHGSASHQSKLAALEASYARYSGNKSAAPGCTAGIGAPAAPGGGGGAAAASQQSVSLASVLAAAPVQGGAGGVPPPPPRRIAPSSASLPTSAAKAGSSLLDWLDRRSALVASPSVVRSGDPLGGTAAAAGTAAPAPQLPPPPPHVLAELRYTLYEHTHKYLLGRVLKPLLQRIGLLAPGD</sequence>
<dbReference type="STRING" id="3068.D8TH39"/>
<evidence type="ECO:0000313" key="2">
    <source>
        <dbReference type="EMBL" id="EFJ52644.1"/>
    </source>
</evidence>
<feature type="compositionally biased region" description="Pro residues" evidence="1">
    <location>
        <begin position="560"/>
        <end position="570"/>
    </location>
</feature>
<feature type="region of interest" description="Disordered" evidence="1">
    <location>
        <begin position="749"/>
        <end position="769"/>
    </location>
</feature>
<dbReference type="GeneID" id="9625351"/>
<evidence type="ECO:0000313" key="3">
    <source>
        <dbReference type="Proteomes" id="UP000001058"/>
    </source>
</evidence>
<feature type="compositionally biased region" description="Pro residues" evidence="1">
    <location>
        <begin position="426"/>
        <end position="445"/>
    </location>
</feature>
<dbReference type="RefSeq" id="XP_002945649.1">
    <property type="nucleotide sequence ID" value="XM_002945603.1"/>
</dbReference>
<feature type="compositionally biased region" description="Pro residues" evidence="1">
    <location>
        <begin position="577"/>
        <end position="590"/>
    </location>
</feature>
<gene>
    <name evidence="2" type="ORF">VOLCADRAFT_85830</name>
</gene>
<dbReference type="OrthoDB" id="552859at2759"/>
<feature type="region of interest" description="Disordered" evidence="1">
    <location>
        <begin position="1087"/>
        <end position="1107"/>
    </location>
</feature>
<name>D8TH39_VOLCA</name>
<feature type="compositionally biased region" description="Low complexity" evidence="1">
    <location>
        <begin position="1142"/>
        <end position="1154"/>
    </location>
</feature>
<dbReference type="KEGG" id="vcn:VOLCADRAFT_85830"/>
<feature type="compositionally biased region" description="Acidic residues" evidence="1">
    <location>
        <begin position="466"/>
        <end position="479"/>
    </location>
</feature>
<accession>D8TH39</accession>
<feature type="region of interest" description="Disordered" evidence="1">
    <location>
        <begin position="1141"/>
        <end position="1160"/>
    </location>
</feature>